<evidence type="ECO:0000256" key="7">
    <source>
        <dbReference type="ARBA" id="ARBA00023277"/>
    </source>
</evidence>
<dbReference type="InterPro" id="IPR050248">
    <property type="entry name" value="Polysacc_deacetylase_ArnD"/>
</dbReference>
<evidence type="ECO:0000259" key="15">
    <source>
        <dbReference type="PROSITE" id="PS51677"/>
    </source>
</evidence>
<evidence type="ECO:0000256" key="8">
    <source>
        <dbReference type="ARBA" id="ARBA00023285"/>
    </source>
</evidence>
<feature type="chain" id="PRO_5041355659" description="chitin deacetylase" evidence="14">
    <location>
        <begin position="24"/>
        <end position="339"/>
    </location>
</feature>
<comment type="caution">
    <text evidence="16">The sequence shown here is derived from an EMBL/GenBank/DDBJ whole genome shotgun (WGS) entry which is preliminary data.</text>
</comment>
<evidence type="ECO:0000256" key="12">
    <source>
        <dbReference type="ARBA" id="ARBA00024056"/>
    </source>
</evidence>
<evidence type="ECO:0000256" key="2">
    <source>
        <dbReference type="ARBA" id="ARBA00004609"/>
    </source>
</evidence>
<dbReference type="GO" id="GO:0004099">
    <property type="term" value="F:chitin deacetylase activity"/>
    <property type="evidence" value="ECO:0007669"/>
    <property type="project" value="UniProtKB-EC"/>
</dbReference>
<evidence type="ECO:0000256" key="6">
    <source>
        <dbReference type="ARBA" id="ARBA00023136"/>
    </source>
</evidence>
<feature type="domain" description="NodB homology" evidence="15">
    <location>
        <begin position="136"/>
        <end position="318"/>
    </location>
</feature>
<dbReference type="PANTHER" id="PTHR10587:SF98">
    <property type="entry name" value="CHITIN DEACETYLASE"/>
    <property type="match status" value="1"/>
</dbReference>
<keyword evidence="3" id="KW-1003">Cell membrane</keyword>
<dbReference type="PANTHER" id="PTHR10587">
    <property type="entry name" value="GLYCOSYL TRANSFERASE-RELATED"/>
    <property type="match status" value="1"/>
</dbReference>
<keyword evidence="4" id="KW-0325">Glycoprotein</keyword>
<dbReference type="InterPro" id="IPR002509">
    <property type="entry name" value="NODB_dom"/>
</dbReference>
<keyword evidence="4" id="KW-0336">GPI-anchor</keyword>
<dbReference type="Pfam" id="PF01522">
    <property type="entry name" value="Polysacc_deac_1"/>
    <property type="match status" value="1"/>
</dbReference>
<evidence type="ECO:0000256" key="13">
    <source>
        <dbReference type="ARBA" id="ARBA00048494"/>
    </source>
</evidence>
<keyword evidence="7" id="KW-0119">Carbohydrate metabolism</keyword>
<gene>
    <name evidence="16" type="ORF">EDD18DRAFT_1173146</name>
</gene>
<proteinExistence type="predicted"/>
<dbReference type="Gene3D" id="3.20.20.370">
    <property type="entry name" value="Glycoside hydrolase/deacetylase"/>
    <property type="match status" value="1"/>
</dbReference>
<keyword evidence="9" id="KW-0449">Lipoprotein</keyword>
<sequence length="339" mass="36952">MLPGSLSVCAFFLLTALVPDSQAADRTNEAGEASISDPSAECTAYYYAPSATKISTFPTVWQPASILANDSTAQAKWQSIMGSIPTTILPKGTSTGNFTNVTYSASDPDCWWSYHQCVQPKLAGLPADIASVPEPGTLGFGFDDGPNCSHNAFYDYLTSQNQKATMFYIGSNVMDWPLEAQRAVADGHEICVLTSFSSADAFAELYYTIKLVTGVTPKCWRPPFGDVDDRIRAIANALGLQTVIWKYDSNDWKAGTGNITTETVDANYQALINNMTSGTFSTQGTIMLTHELNNYTMSTAMKWYPQLKAAFQASATLSNFSSANDWLSIVLGPYRRCYE</sequence>
<keyword evidence="11" id="KW-0624">Polysaccharide degradation</keyword>
<dbReference type="InterPro" id="IPR011330">
    <property type="entry name" value="Glyco_hydro/deAcase_b/a-brl"/>
</dbReference>
<dbReference type="GO" id="GO:0005886">
    <property type="term" value="C:plasma membrane"/>
    <property type="evidence" value="ECO:0007669"/>
    <property type="project" value="UniProtKB-SubCell"/>
</dbReference>
<organism evidence="16 17">
    <name type="scientific">Armillaria luteobubalina</name>
    <dbReference type="NCBI Taxonomy" id="153913"/>
    <lineage>
        <taxon>Eukaryota</taxon>
        <taxon>Fungi</taxon>
        <taxon>Dikarya</taxon>
        <taxon>Basidiomycota</taxon>
        <taxon>Agaricomycotina</taxon>
        <taxon>Agaricomycetes</taxon>
        <taxon>Agaricomycetidae</taxon>
        <taxon>Agaricales</taxon>
        <taxon>Marasmiineae</taxon>
        <taxon>Physalacriaceae</taxon>
        <taxon>Armillaria</taxon>
    </lineage>
</organism>
<dbReference type="GO" id="GO:0000272">
    <property type="term" value="P:polysaccharide catabolic process"/>
    <property type="evidence" value="ECO:0007669"/>
    <property type="project" value="UniProtKB-KW"/>
</dbReference>
<comment type="subcellular location">
    <subcellularLocation>
        <location evidence="2">Cell membrane</location>
        <topology evidence="2">Lipid-anchor</topology>
        <topology evidence="2">GPI-anchor</topology>
    </subcellularLocation>
</comment>
<dbReference type="PROSITE" id="PS51677">
    <property type="entry name" value="NODB"/>
    <property type="match status" value="1"/>
</dbReference>
<keyword evidence="10" id="KW-0961">Cell wall biogenesis/degradation</keyword>
<evidence type="ECO:0000256" key="11">
    <source>
        <dbReference type="ARBA" id="ARBA00023326"/>
    </source>
</evidence>
<evidence type="ECO:0000256" key="9">
    <source>
        <dbReference type="ARBA" id="ARBA00023288"/>
    </source>
</evidence>
<dbReference type="EC" id="3.5.1.41" evidence="12"/>
<keyword evidence="5" id="KW-0146">Chitin degradation</keyword>
<dbReference type="GO" id="GO:0009272">
    <property type="term" value="P:fungal-type cell wall biogenesis"/>
    <property type="evidence" value="ECO:0007669"/>
    <property type="project" value="UniProtKB-ARBA"/>
</dbReference>
<dbReference type="SUPFAM" id="SSF88713">
    <property type="entry name" value="Glycoside hydrolase/deacetylase"/>
    <property type="match status" value="1"/>
</dbReference>
<keyword evidence="6" id="KW-0472">Membrane</keyword>
<comment type="catalytic activity">
    <reaction evidence="13">
        <text>[(1-&gt;4)-N-acetyl-beta-D-glucosaminyl](n) + n H2O = chitosan + n acetate</text>
        <dbReference type="Rhea" id="RHEA:10464"/>
        <dbReference type="Rhea" id="RHEA-COMP:9593"/>
        <dbReference type="Rhea" id="RHEA-COMP:9597"/>
        <dbReference type="ChEBI" id="CHEBI:15377"/>
        <dbReference type="ChEBI" id="CHEBI:17029"/>
        <dbReference type="ChEBI" id="CHEBI:30089"/>
        <dbReference type="ChEBI" id="CHEBI:57704"/>
        <dbReference type="EC" id="3.5.1.41"/>
    </reaction>
    <physiologicalReaction direction="left-to-right" evidence="13">
        <dbReference type="Rhea" id="RHEA:10465"/>
    </physiologicalReaction>
</comment>
<dbReference type="GO" id="GO:0098552">
    <property type="term" value="C:side of membrane"/>
    <property type="evidence" value="ECO:0007669"/>
    <property type="project" value="UniProtKB-KW"/>
</dbReference>
<keyword evidence="17" id="KW-1185">Reference proteome</keyword>
<dbReference type="EMBL" id="JAUEPU010000019">
    <property type="protein sequence ID" value="KAK0494935.1"/>
    <property type="molecule type" value="Genomic_DNA"/>
</dbReference>
<evidence type="ECO:0000313" key="17">
    <source>
        <dbReference type="Proteomes" id="UP001175228"/>
    </source>
</evidence>
<dbReference type="AlphaFoldDB" id="A0AA39Q2J6"/>
<keyword evidence="8" id="KW-0170">Cobalt</keyword>
<dbReference type="Proteomes" id="UP001175228">
    <property type="component" value="Unassembled WGS sequence"/>
</dbReference>
<evidence type="ECO:0000256" key="3">
    <source>
        <dbReference type="ARBA" id="ARBA00022475"/>
    </source>
</evidence>
<keyword evidence="14" id="KW-0732">Signal</keyword>
<evidence type="ECO:0000256" key="14">
    <source>
        <dbReference type="SAM" id="SignalP"/>
    </source>
</evidence>
<feature type="signal peptide" evidence="14">
    <location>
        <begin position="1"/>
        <end position="23"/>
    </location>
</feature>
<comment type="cofactor">
    <cofactor evidence="1">
        <name>Co(2+)</name>
        <dbReference type="ChEBI" id="CHEBI:48828"/>
    </cofactor>
</comment>
<accession>A0AA39Q2J6</accession>
<evidence type="ECO:0000256" key="10">
    <source>
        <dbReference type="ARBA" id="ARBA00023316"/>
    </source>
</evidence>
<name>A0AA39Q2J6_9AGAR</name>
<evidence type="ECO:0000313" key="16">
    <source>
        <dbReference type="EMBL" id="KAK0494935.1"/>
    </source>
</evidence>
<dbReference type="GO" id="GO:0006032">
    <property type="term" value="P:chitin catabolic process"/>
    <property type="evidence" value="ECO:0007669"/>
    <property type="project" value="UniProtKB-KW"/>
</dbReference>
<dbReference type="GO" id="GO:0071555">
    <property type="term" value="P:cell wall organization"/>
    <property type="evidence" value="ECO:0007669"/>
    <property type="project" value="UniProtKB-KW"/>
</dbReference>
<protein>
    <recommendedName>
        <fullName evidence="12">chitin deacetylase</fullName>
        <ecNumber evidence="12">3.5.1.41</ecNumber>
    </recommendedName>
</protein>
<evidence type="ECO:0000256" key="5">
    <source>
        <dbReference type="ARBA" id="ARBA00023024"/>
    </source>
</evidence>
<evidence type="ECO:0000256" key="4">
    <source>
        <dbReference type="ARBA" id="ARBA00022622"/>
    </source>
</evidence>
<reference evidence="16" key="1">
    <citation type="submission" date="2023-06" db="EMBL/GenBank/DDBJ databases">
        <authorList>
            <consortium name="Lawrence Berkeley National Laboratory"/>
            <person name="Ahrendt S."/>
            <person name="Sahu N."/>
            <person name="Indic B."/>
            <person name="Wong-Bajracharya J."/>
            <person name="Merenyi Z."/>
            <person name="Ke H.-M."/>
            <person name="Monk M."/>
            <person name="Kocsube S."/>
            <person name="Drula E."/>
            <person name="Lipzen A."/>
            <person name="Balint B."/>
            <person name="Henrissat B."/>
            <person name="Andreopoulos B."/>
            <person name="Martin F.M."/>
            <person name="Harder C.B."/>
            <person name="Rigling D."/>
            <person name="Ford K.L."/>
            <person name="Foster G.D."/>
            <person name="Pangilinan J."/>
            <person name="Papanicolaou A."/>
            <person name="Barry K."/>
            <person name="LaButti K."/>
            <person name="Viragh M."/>
            <person name="Koriabine M."/>
            <person name="Yan M."/>
            <person name="Riley R."/>
            <person name="Champramary S."/>
            <person name="Plett K.L."/>
            <person name="Tsai I.J."/>
            <person name="Slot J."/>
            <person name="Sipos G."/>
            <person name="Plett J."/>
            <person name="Nagy L.G."/>
            <person name="Grigoriev I.V."/>
        </authorList>
    </citation>
    <scope>NUCLEOTIDE SEQUENCE</scope>
    <source>
        <strain evidence="16">HWK02</strain>
    </source>
</reference>
<evidence type="ECO:0000256" key="1">
    <source>
        <dbReference type="ARBA" id="ARBA00001941"/>
    </source>
</evidence>